<keyword evidence="3" id="KW-1185">Reference proteome</keyword>
<dbReference type="AlphaFoldDB" id="A0A1Q8Q8L5"/>
<proteinExistence type="predicted"/>
<dbReference type="Proteomes" id="UP000185568">
    <property type="component" value="Unassembled WGS sequence"/>
</dbReference>
<protein>
    <submittedName>
        <fullName evidence="2">Uncharacterized protein</fullName>
    </submittedName>
</protein>
<keyword evidence="1" id="KW-1133">Transmembrane helix</keyword>
<keyword evidence="1" id="KW-0472">Membrane</keyword>
<organism evidence="2 3">
    <name type="scientific">Domibacillus antri</name>
    <dbReference type="NCBI Taxonomy" id="1714264"/>
    <lineage>
        <taxon>Bacteria</taxon>
        <taxon>Bacillati</taxon>
        <taxon>Bacillota</taxon>
        <taxon>Bacilli</taxon>
        <taxon>Bacillales</taxon>
        <taxon>Bacillaceae</taxon>
        <taxon>Domibacillus</taxon>
    </lineage>
</organism>
<sequence>MKKPLLYLKETAFPLTILNFQRIGKRRINRFIVILFFQILIYIPFIGGVFSALLLPLFKRGQLFTMSALANKRPSPFPRISIFHDSSGSGQAVSGSRINGLKKTFVCSFPLRQLAVHIHTAA</sequence>
<reference evidence="2 3" key="1">
    <citation type="submission" date="2016-12" db="EMBL/GenBank/DDBJ databases">
        <title>Domibacillus antri genome sequencing.</title>
        <authorList>
            <person name="Verma A."/>
            <person name="Krishnamurthi S."/>
        </authorList>
    </citation>
    <scope>NUCLEOTIDE SEQUENCE [LARGE SCALE GENOMIC DNA]</scope>
    <source>
        <strain evidence="2 3">XD80</strain>
    </source>
</reference>
<gene>
    <name evidence="2" type="ORF">BTO30_03625</name>
</gene>
<evidence type="ECO:0000256" key="1">
    <source>
        <dbReference type="SAM" id="Phobius"/>
    </source>
</evidence>
<name>A0A1Q8Q8L5_9BACI</name>
<dbReference type="EMBL" id="MSDU01000006">
    <property type="protein sequence ID" value="OLN23670.1"/>
    <property type="molecule type" value="Genomic_DNA"/>
</dbReference>
<evidence type="ECO:0000313" key="2">
    <source>
        <dbReference type="EMBL" id="OLN23670.1"/>
    </source>
</evidence>
<evidence type="ECO:0000313" key="3">
    <source>
        <dbReference type="Proteomes" id="UP000185568"/>
    </source>
</evidence>
<keyword evidence="1" id="KW-0812">Transmembrane</keyword>
<accession>A0A1Q8Q8L5</accession>
<feature type="transmembrane region" description="Helical" evidence="1">
    <location>
        <begin position="31"/>
        <end position="58"/>
    </location>
</feature>
<comment type="caution">
    <text evidence="2">The sequence shown here is derived from an EMBL/GenBank/DDBJ whole genome shotgun (WGS) entry which is preliminary data.</text>
</comment>